<dbReference type="SUPFAM" id="SSF103473">
    <property type="entry name" value="MFS general substrate transporter"/>
    <property type="match status" value="1"/>
</dbReference>
<evidence type="ECO:0000259" key="6">
    <source>
        <dbReference type="PROSITE" id="PS50850"/>
    </source>
</evidence>
<accession>A0A9P0CXA8</accession>
<feature type="transmembrane region" description="Helical" evidence="5">
    <location>
        <begin position="286"/>
        <end position="309"/>
    </location>
</feature>
<dbReference type="GO" id="GO:0022857">
    <property type="term" value="F:transmembrane transporter activity"/>
    <property type="evidence" value="ECO:0007669"/>
    <property type="project" value="InterPro"/>
</dbReference>
<feature type="transmembrane region" description="Helical" evidence="5">
    <location>
        <begin position="199"/>
        <end position="218"/>
    </location>
</feature>
<dbReference type="InterPro" id="IPR036259">
    <property type="entry name" value="MFS_trans_sf"/>
</dbReference>
<dbReference type="EMBL" id="OV651814">
    <property type="protein sequence ID" value="CAH1106599.1"/>
    <property type="molecule type" value="Genomic_DNA"/>
</dbReference>
<feature type="transmembrane region" description="Helical" evidence="5">
    <location>
        <begin position="66"/>
        <end position="89"/>
    </location>
</feature>
<keyword evidence="4 5" id="KW-0472">Membrane</keyword>
<evidence type="ECO:0000256" key="1">
    <source>
        <dbReference type="ARBA" id="ARBA00004141"/>
    </source>
</evidence>
<proteinExistence type="predicted"/>
<dbReference type="PANTHER" id="PTHR11662:SF280">
    <property type="entry name" value="FI21844P1-RELATED"/>
    <property type="match status" value="1"/>
</dbReference>
<feature type="transmembrane region" description="Helical" evidence="5">
    <location>
        <begin position="367"/>
        <end position="385"/>
    </location>
</feature>
<keyword evidence="3 5" id="KW-1133">Transmembrane helix</keyword>
<feature type="transmembrane region" description="Helical" evidence="5">
    <location>
        <begin position="463"/>
        <end position="481"/>
    </location>
</feature>
<dbReference type="OrthoDB" id="2985014at2759"/>
<evidence type="ECO:0000313" key="8">
    <source>
        <dbReference type="Proteomes" id="UP001153636"/>
    </source>
</evidence>
<dbReference type="Proteomes" id="UP001153636">
    <property type="component" value="Chromosome 2"/>
</dbReference>
<dbReference type="Gene3D" id="1.20.1250.20">
    <property type="entry name" value="MFS general substrate transporter like domains"/>
    <property type="match status" value="2"/>
</dbReference>
<evidence type="ECO:0000256" key="5">
    <source>
        <dbReference type="SAM" id="Phobius"/>
    </source>
</evidence>
<feature type="transmembrane region" description="Helical" evidence="5">
    <location>
        <begin position="391"/>
        <end position="408"/>
    </location>
</feature>
<feature type="transmembrane region" description="Helical" evidence="5">
    <location>
        <begin position="137"/>
        <end position="158"/>
    </location>
</feature>
<dbReference type="InterPro" id="IPR020846">
    <property type="entry name" value="MFS_dom"/>
</dbReference>
<feature type="transmembrane region" description="Helical" evidence="5">
    <location>
        <begin position="428"/>
        <end position="451"/>
    </location>
</feature>
<keyword evidence="2 5" id="KW-0812">Transmembrane</keyword>
<feature type="domain" description="Major facilitator superfamily (MFS) profile" evidence="6">
    <location>
        <begin position="63"/>
        <end position="487"/>
    </location>
</feature>
<keyword evidence="8" id="KW-1185">Reference proteome</keyword>
<evidence type="ECO:0000256" key="3">
    <source>
        <dbReference type="ARBA" id="ARBA00022989"/>
    </source>
</evidence>
<dbReference type="Pfam" id="PF07690">
    <property type="entry name" value="MFS_1"/>
    <property type="match status" value="1"/>
</dbReference>
<dbReference type="InterPro" id="IPR011701">
    <property type="entry name" value="MFS"/>
</dbReference>
<dbReference type="PROSITE" id="PS50850">
    <property type="entry name" value="MFS"/>
    <property type="match status" value="1"/>
</dbReference>
<dbReference type="InterPro" id="IPR050382">
    <property type="entry name" value="MFS_Na/Anion_cotransporter"/>
</dbReference>
<feature type="transmembrane region" description="Helical" evidence="5">
    <location>
        <begin position="164"/>
        <end position="187"/>
    </location>
</feature>
<gene>
    <name evidence="7" type="ORF">PSYICH_LOCUS7515</name>
</gene>
<dbReference type="FunFam" id="1.20.1250.20:FF:000532">
    <property type="entry name" value="SLC (SoLute Carrier) homolog"/>
    <property type="match status" value="1"/>
</dbReference>
<sequence length="505" mass="56051">MCTNFFFNTTSSRVAQNRRRYFDLPNTSRTYQTIPMESNSIAQELTENVIISRGPWYGTRHTQMMLLAAGVFLLALSKVYMSVCIVAMTDPSASSNPDIPTYDWTDKNLILSAFFWGYWLPQLFAGWLTTTFLGPKWMFVGAMSGCSFVGYLIPSVAAGVGSKGVLICRFLQGFSSGFIPSALCSFFGKWIPLKERGRFLGFVYSGGTIGVICSMFFSGEIASSAHGWPMIIYLHSTFAMIWCIIFSVFGHQSPDHHPTISLEEKMCITDNCKDWQNRSTIPWKRIFSSMCFWSLIIAQCGESYGYFLAITEISNYLKNILKVDMQSNGILSALPYFSGAVLIYLFGYISDRIIESRILSVGGTRKLFVAVGIVIPGIAYIFLGYCGPQDAPFAVFMLVVGIGVDLAGTTNGISVNYLDLAPNHAGPLLGISNQFAQLFSALGPFTVHLLVTDETSIEQWRTIFFILIGIKVLTATTFLIFGSGDIQPWNNEIELLGNDNEEETL</sequence>
<feature type="transmembrane region" description="Helical" evidence="5">
    <location>
        <begin position="329"/>
        <end position="346"/>
    </location>
</feature>
<organism evidence="7 8">
    <name type="scientific">Psylliodes chrysocephalus</name>
    <dbReference type="NCBI Taxonomy" id="3402493"/>
    <lineage>
        <taxon>Eukaryota</taxon>
        <taxon>Metazoa</taxon>
        <taxon>Ecdysozoa</taxon>
        <taxon>Arthropoda</taxon>
        <taxon>Hexapoda</taxon>
        <taxon>Insecta</taxon>
        <taxon>Pterygota</taxon>
        <taxon>Neoptera</taxon>
        <taxon>Endopterygota</taxon>
        <taxon>Coleoptera</taxon>
        <taxon>Polyphaga</taxon>
        <taxon>Cucujiformia</taxon>
        <taxon>Chrysomeloidea</taxon>
        <taxon>Chrysomelidae</taxon>
        <taxon>Galerucinae</taxon>
        <taxon>Alticini</taxon>
        <taxon>Psylliodes</taxon>
    </lineage>
</organism>
<dbReference type="GO" id="GO:0016020">
    <property type="term" value="C:membrane"/>
    <property type="evidence" value="ECO:0007669"/>
    <property type="project" value="UniProtKB-SubCell"/>
</dbReference>
<dbReference type="PANTHER" id="PTHR11662">
    <property type="entry name" value="SOLUTE CARRIER FAMILY 17"/>
    <property type="match status" value="1"/>
</dbReference>
<dbReference type="AlphaFoldDB" id="A0A9P0CXA8"/>
<comment type="subcellular location">
    <subcellularLocation>
        <location evidence="1">Membrane</location>
        <topology evidence="1">Multi-pass membrane protein</topology>
    </subcellularLocation>
</comment>
<dbReference type="GO" id="GO:0006820">
    <property type="term" value="P:monoatomic anion transport"/>
    <property type="evidence" value="ECO:0007669"/>
    <property type="project" value="TreeGrafter"/>
</dbReference>
<evidence type="ECO:0000313" key="7">
    <source>
        <dbReference type="EMBL" id="CAH1106599.1"/>
    </source>
</evidence>
<feature type="transmembrane region" description="Helical" evidence="5">
    <location>
        <begin position="109"/>
        <end position="130"/>
    </location>
</feature>
<reference evidence="7" key="1">
    <citation type="submission" date="2022-01" db="EMBL/GenBank/DDBJ databases">
        <authorList>
            <person name="King R."/>
        </authorList>
    </citation>
    <scope>NUCLEOTIDE SEQUENCE</scope>
</reference>
<name>A0A9P0CXA8_9CUCU</name>
<feature type="transmembrane region" description="Helical" evidence="5">
    <location>
        <begin position="230"/>
        <end position="249"/>
    </location>
</feature>
<evidence type="ECO:0000256" key="4">
    <source>
        <dbReference type="ARBA" id="ARBA00023136"/>
    </source>
</evidence>
<protein>
    <recommendedName>
        <fullName evidence="6">Major facilitator superfamily (MFS) profile domain-containing protein</fullName>
    </recommendedName>
</protein>
<evidence type="ECO:0000256" key="2">
    <source>
        <dbReference type="ARBA" id="ARBA00022692"/>
    </source>
</evidence>